<evidence type="ECO:0000313" key="1">
    <source>
        <dbReference type="EMBL" id="WXK38082.1"/>
    </source>
</evidence>
<sequence length="58" mass="6282">MSVNAPGAVASGAFNKDDFDKKFDSMTGKQKEAYQKLVDEFNRTAFQGAAPNLKPALD</sequence>
<organism evidence="1 2">
    <name type="scientific">Mycetohabitans rhizoxinica</name>
    <dbReference type="NCBI Taxonomy" id="412963"/>
    <lineage>
        <taxon>Bacteria</taxon>
        <taxon>Pseudomonadati</taxon>
        <taxon>Pseudomonadota</taxon>
        <taxon>Betaproteobacteria</taxon>
        <taxon>Burkholderiales</taxon>
        <taxon>Burkholderiaceae</taxon>
        <taxon>Mycetohabitans</taxon>
    </lineage>
</organism>
<gene>
    <name evidence="1" type="ORF">IHE29_01795</name>
</gene>
<protein>
    <submittedName>
        <fullName evidence="1">Uncharacterized protein</fullName>
    </submittedName>
</protein>
<proteinExistence type="predicted"/>
<keyword evidence="2" id="KW-1185">Reference proteome</keyword>
<dbReference type="EMBL" id="CP062175">
    <property type="protein sequence ID" value="WXK38082.1"/>
    <property type="molecule type" value="Genomic_DNA"/>
</dbReference>
<geneLocation type="plasmid" evidence="1 2">
    <name>megaplasmid</name>
</geneLocation>
<accession>A0ABZ2PSZ3</accession>
<name>A0ABZ2PSZ3_9BURK</name>
<keyword evidence="1" id="KW-0614">Plasmid</keyword>
<reference evidence="1 2" key="1">
    <citation type="submission" date="2020-09" db="EMBL/GenBank/DDBJ databases">
        <title>Genome sequences of Mycetohabitans spp.</title>
        <authorList>
            <person name="Carter M.E."/>
            <person name="Carpenter S.C.D."/>
            <person name="Bogdanove A.J."/>
        </authorList>
    </citation>
    <scope>NUCLEOTIDE SEQUENCE [LARGE SCALE GENOMIC DNA]</scope>
    <source>
        <strain evidence="1 2">B12</strain>
        <plasmid evidence="1 2">megaplasmid</plasmid>
    </source>
</reference>
<dbReference type="Proteomes" id="UP001493153">
    <property type="component" value="Plasmid megaplasmid"/>
</dbReference>
<evidence type="ECO:0000313" key="2">
    <source>
        <dbReference type="Proteomes" id="UP001493153"/>
    </source>
</evidence>
<dbReference type="RefSeq" id="WP_157864538.1">
    <property type="nucleotide sequence ID" value="NZ_CP062173.1"/>
</dbReference>